<keyword evidence="2" id="KW-1185">Reference proteome</keyword>
<dbReference type="EMBL" id="CP036434">
    <property type="protein sequence ID" value="QDV05308.1"/>
    <property type="molecule type" value="Genomic_DNA"/>
</dbReference>
<reference evidence="1 2" key="1">
    <citation type="submission" date="2019-02" db="EMBL/GenBank/DDBJ databases">
        <title>Deep-cultivation of Planctomycetes and their phenomic and genomic characterization uncovers novel biology.</title>
        <authorList>
            <person name="Wiegand S."/>
            <person name="Jogler M."/>
            <person name="Boedeker C."/>
            <person name="Pinto D."/>
            <person name="Vollmers J."/>
            <person name="Rivas-Marin E."/>
            <person name="Kohn T."/>
            <person name="Peeters S.H."/>
            <person name="Heuer A."/>
            <person name="Rast P."/>
            <person name="Oberbeckmann S."/>
            <person name="Bunk B."/>
            <person name="Jeske O."/>
            <person name="Meyerdierks A."/>
            <person name="Storesund J.E."/>
            <person name="Kallscheuer N."/>
            <person name="Luecker S."/>
            <person name="Lage O.M."/>
            <person name="Pohl T."/>
            <person name="Merkel B.J."/>
            <person name="Hornburger P."/>
            <person name="Mueller R.-W."/>
            <person name="Bruemmer F."/>
            <person name="Labrenz M."/>
            <person name="Spormann A.M."/>
            <person name="Op den Camp H."/>
            <person name="Overmann J."/>
            <person name="Amann R."/>
            <person name="Jetten M.S.M."/>
            <person name="Mascher T."/>
            <person name="Medema M.H."/>
            <person name="Devos D.P."/>
            <person name="Kaster A.-K."/>
            <person name="Ovreas L."/>
            <person name="Rohde M."/>
            <person name="Galperin M.Y."/>
            <person name="Jogler C."/>
        </authorList>
    </citation>
    <scope>NUCLEOTIDE SEQUENCE [LARGE SCALE GENOMIC DNA]</scope>
    <source>
        <strain evidence="1 2">Poly30</strain>
    </source>
</reference>
<protein>
    <submittedName>
        <fullName evidence="1">Uncharacterized protein</fullName>
    </submittedName>
</protein>
<evidence type="ECO:0000313" key="1">
    <source>
        <dbReference type="EMBL" id="QDV05308.1"/>
    </source>
</evidence>
<sequence>MKVAFLASVALATLPLASESIRFSVAVDDVLSSEWDIESVRSVQTAELILMGDSQDVGSDSTATLVTHMEFVDSFTKVTGNGAPLAISRAFETLGTDKAREGLSEDVTSLENGGESLLMGATVDFTFDSEAETWSAAFSDDSSGEDEWLDDLAPRIDLASVLPEEEVEVGDSWDVPASLLADVLRPGGEVIVLNEPDAGNLPEGGVQITLPSSGSIDRLDEFEGELTATLEEVLEEEGQRLAKIVFEVDVSADLDIVEELEAEADERGSEEDYTDGTLNRTLEGQLTVLWNLKTNRPVSISGELSGTSELRVEWSMGAGDSGDFTLELGFVEDSEVTHSIEATFGD</sequence>
<accession>A0A518EMJ7</accession>
<proteinExistence type="predicted"/>
<name>A0A518EMJ7_9BACT</name>
<dbReference type="Proteomes" id="UP000320390">
    <property type="component" value="Chromosome"/>
</dbReference>
<dbReference type="AlphaFoldDB" id="A0A518EMJ7"/>
<gene>
    <name evidence="1" type="ORF">Poly30_08040</name>
</gene>
<dbReference type="RefSeq" id="WP_145194721.1">
    <property type="nucleotide sequence ID" value="NZ_CP036434.1"/>
</dbReference>
<organism evidence="1 2">
    <name type="scientific">Saltatorellus ferox</name>
    <dbReference type="NCBI Taxonomy" id="2528018"/>
    <lineage>
        <taxon>Bacteria</taxon>
        <taxon>Pseudomonadati</taxon>
        <taxon>Planctomycetota</taxon>
        <taxon>Planctomycetia</taxon>
        <taxon>Planctomycetia incertae sedis</taxon>
        <taxon>Saltatorellus</taxon>
    </lineage>
</organism>
<evidence type="ECO:0000313" key="2">
    <source>
        <dbReference type="Proteomes" id="UP000320390"/>
    </source>
</evidence>